<sequence>MNSNTSLIWNVLLTLAVGTLFFLHFNGKKSGGSFSASDSTSLAGRRIVYVQVDSLLSKYEYFKEVRKDLENRRYKLDYELNNRGKSLENEIAFFQQKAPTMSMEQGRSVEEQLMKKQQDFVQYREREAQKLAKEELDRNEELYSQIYEYIDRYNQENEFEFVLGYSKGGGILYANKELDVTEKVLNGLNEEHRSKKKDSGDKEAPKDSTAGKKK</sequence>
<keyword evidence="6" id="KW-1185">Reference proteome</keyword>
<comment type="caution">
    <text evidence="5">The sequence shown here is derived from an EMBL/GenBank/DDBJ whole genome shotgun (WGS) entry which is preliminary data.</text>
</comment>
<reference evidence="6" key="1">
    <citation type="journal article" date="2019" name="Int. J. Syst. Evol. Microbiol.">
        <title>The Global Catalogue of Microorganisms (GCM) 10K type strain sequencing project: providing services to taxonomists for standard genome sequencing and annotation.</title>
        <authorList>
            <consortium name="The Broad Institute Genomics Platform"/>
            <consortium name="The Broad Institute Genome Sequencing Center for Infectious Disease"/>
            <person name="Wu L."/>
            <person name="Ma J."/>
        </authorList>
    </citation>
    <scope>NUCLEOTIDE SEQUENCE [LARGE SCALE GENOMIC DNA]</scope>
    <source>
        <strain evidence="6">JCM 31920</strain>
    </source>
</reference>
<name>A0ABP8M026_9BACT</name>
<dbReference type="Gene3D" id="3.30.910.20">
    <property type="entry name" value="Skp domain"/>
    <property type="match status" value="1"/>
</dbReference>
<dbReference type="SMART" id="SM00935">
    <property type="entry name" value="OmpH"/>
    <property type="match status" value="1"/>
</dbReference>
<keyword evidence="2" id="KW-0732">Signal</keyword>
<evidence type="ECO:0000313" key="5">
    <source>
        <dbReference type="EMBL" id="GAA4439132.1"/>
    </source>
</evidence>
<dbReference type="SUPFAM" id="SSF111384">
    <property type="entry name" value="OmpH-like"/>
    <property type="match status" value="1"/>
</dbReference>
<evidence type="ECO:0008006" key="7">
    <source>
        <dbReference type="Google" id="ProtNLM"/>
    </source>
</evidence>
<comment type="similarity">
    <text evidence="1">Belongs to the Skp family.</text>
</comment>
<dbReference type="Pfam" id="PF03938">
    <property type="entry name" value="OmpH"/>
    <property type="match status" value="1"/>
</dbReference>
<evidence type="ECO:0000256" key="2">
    <source>
        <dbReference type="ARBA" id="ARBA00022729"/>
    </source>
</evidence>
<accession>A0ABP8M026</accession>
<evidence type="ECO:0000313" key="6">
    <source>
        <dbReference type="Proteomes" id="UP001501508"/>
    </source>
</evidence>
<organism evidence="5 6">
    <name type="scientific">Ravibacter arvi</name>
    <dbReference type="NCBI Taxonomy" id="2051041"/>
    <lineage>
        <taxon>Bacteria</taxon>
        <taxon>Pseudomonadati</taxon>
        <taxon>Bacteroidota</taxon>
        <taxon>Cytophagia</taxon>
        <taxon>Cytophagales</taxon>
        <taxon>Spirosomataceae</taxon>
        <taxon>Ravibacter</taxon>
    </lineage>
</organism>
<evidence type="ECO:0000256" key="4">
    <source>
        <dbReference type="SAM" id="Phobius"/>
    </source>
</evidence>
<keyword evidence="4" id="KW-0812">Transmembrane</keyword>
<dbReference type="PANTHER" id="PTHR35089">
    <property type="entry name" value="CHAPERONE PROTEIN SKP"/>
    <property type="match status" value="1"/>
</dbReference>
<feature type="transmembrane region" description="Helical" evidence="4">
    <location>
        <begin position="6"/>
        <end position="25"/>
    </location>
</feature>
<gene>
    <name evidence="5" type="ORF">GCM10023091_20890</name>
</gene>
<dbReference type="PANTHER" id="PTHR35089:SF1">
    <property type="entry name" value="CHAPERONE PROTEIN SKP"/>
    <property type="match status" value="1"/>
</dbReference>
<proteinExistence type="inferred from homology"/>
<evidence type="ECO:0000256" key="1">
    <source>
        <dbReference type="ARBA" id="ARBA00009091"/>
    </source>
</evidence>
<dbReference type="RefSeq" id="WP_345028638.1">
    <property type="nucleotide sequence ID" value="NZ_BAABEY010000020.1"/>
</dbReference>
<dbReference type="Proteomes" id="UP001501508">
    <property type="component" value="Unassembled WGS sequence"/>
</dbReference>
<dbReference type="EMBL" id="BAABEY010000020">
    <property type="protein sequence ID" value="GAA4439132.1"/>
    <property type="molecule type" value="Genomic_DNA"/>
</dbReference>
<protein>
    <recommendedName>
        <fullName evidence="7">OmpH family outer membrane protein</fullName>
    </recommendedName>
</protein>
<evidence type="ECO:0000256" key="3">
    <source>
        <dbReference type="SAM" id="MobiDB-lite"/>
    </source>
</evidence>
<feature type="region of interest" description="Disordered" evidence="3">
    <location>
        <begin position="189"/>
        <end position="214"/>
    </location>
</feature>
<dbReference type="InterPro" id="IPR024930">
    <property type="entry name" value="Skp_dom_sf"/>
</dbReference>
<dbReference type="InterPro" id="IPR005632">
    <property type="entry name" value="Chaperone_Skp"/>
</dbReference>
<keyword evidence="4" id="KW-0472">Membrane</keyword>
<keyword evidence="4" id="KW-1133">Transmembrane helix</keyword>